<reference evidence="3" key="2">
    <citation type="submission" date="2020-12" db="EMBL/GenBank/DDBJ databases">
        <title>New Spironucleus salmonicida genome in near-complete chromosomes.</title>
        <authorList>
            <person name="Xu F."/>
            <person name="Kurt Z."/>
            <person name="Jimenez-Gonzalez A."/>
            <person name="Astvaldsson A."/>
            <person name="Andersson J.O."/>
            <person name="Svard S.G."/>
        </authorList>
    </citation>
    <scope>NUCLEOTIDE SEQUENCE</scope>
    <source>
        <strain evidence="3">ATCC 50377</strain>
    </source>
</reference>
<dbReference type="AlphaFoldDB" id="V6LUD6"/>
<dbReference type="EMBL" id="AUWU02000001">
    <property type="protein sequence ID" value="KAH0577209.1"/>
    <property type="molecule type" value="Genomic_DNA"/>
</dbReference>
<proteinExistence type="predicted"/>
<dbReference type="EMBL" id="KI545999">
    <property type="protein sequence ID" value="EST48180.1"/>
    <property type="molecule type" value="Genomic_DNA"/>
</dbReference>
<sequence length="127" mass="14440">MLEFGNPKKLDASQREDDSHGSEQITAAYYSANDLLDTMINIVDNVHSRSLSTTQANFLQRSLLLKQSDQISELSNFWIAYKTAQYSESNMGIICIRRLLAKMKAESIQFSEFNIRLQSALRGCILE</sequence>
<dbReference type="Proteomes" id="UP000018208">
    <property type="component" value="Unassembled WGS sequence"/>
</dbReference>
<dbReference type="VEuPathDB" id="GiardiaDB:SS50377_20562"/>
<evidence type="ECO:0000313" key="3">
    <source>
        <dbReference type="EMBL" id="KAH0577209.1"/>
    </source>
</evidence>
<gene>
    <name evidence="2" type="ORF">SS50377_11698</name>
    <name evidence="3" type="ORF">SS50377_20560</name>
    <name evidence="4" type="ORF">SS50377_20562</name>
</gene>
<protein>
    <submittedName>
        <fullName evidence="2">Uncharacterized protein</fullName>
    </submittedName>
</protein>
<reference evidence="2 3" key="1">
    <citation type="journal article" date="2014" name="PLoS Genet.">
        <title>The Genome of Spironucleus salmonicida Highlights a Fish Pathogen Adapted to Fluctuating Environments.</title>
        <authorList>
            <person name="Xu F."/>
            <person name="Jerlstrom-Hultqvist J."/>
            <person name="Einarsson E."/>
            <person name="Astvaldsson A."/>
            <person name="Svard S.G."/>
            <person name="Andersson J.O."/>
        </authorList>
    </citation>
    <scope>NUCLEOTIDE SEQUENCE</scope>
    <source>
        <strain evidence="3">ATCC 50377</strain>
    </source>
</reference>
<dbReference type="VEuPathDB" id="GiardiaDB:SS50377_20560"/>
<dbReference type="EMBL" id="AUWU02000001">
    <property type="protein sequence ID" value="KAH0577211.1"/>
    <property type="molecule type" value="Genomic_DNA"/>
</dbReference>
<evidence type="ECO:0000313" key="2">
    <source>
        <dbReference type="EMBL" id="EST48180.1"/>
    </source>
</evidence>
<accession>V6LUD6</accession>
<feature type="compositionally biased region" description="Basic and acidic residues" evidence="1">
    <location>
        <begin position="1"/>
        <end position="21"/>
    </location>
</feature>
<keyword evidence="5" id="KW-1185">Reference proteome</keyword>
<evidence type="ECO:0000313" key="5">
    <source>
        <dbReference type="Proteomes" id="UP000018208"/>
    </source>
</evidence>
<evidence type="ECO:0000256" key="1">
    <source>
        <dbReference type="SAM" id="MobiDB-lite"/>
    </source>
</evidence>
<organism evidence="2">
    <name type="scientific">Spironucleus salmonicida</name>
    <dbReference type="NCBI Taxonomy" id="348837"/>
    <lineage>
        <taxon>Eukaryota</taxon>
        <taxon>Metamonada</taxon>
        <taxon>Diplomonadida</taxon>
        <taxon>Hexamitidae</taxon>
        <taxon>Hexamitinae</taxon>
        <taxon>Spironucleus</taxon>
    </lineage>
</organism>
<evidence type="ECO:0000313" key="4">
    <source>
        <dbReference type="EMBL" id="KAH0577211.1"/>
    </source>
</evidence>
<feature type="region of interest" description="Disordered" evidence="1">
    <location>
        <begin position="1"/>
        <end position="23"/>
    </location>
</feature>
<name>V6LUD6_9EUKA</name>